<proteinExistence type="predicted"/>
<dbReference type="EMBL" id="JBHSXQ010000003">
    <property type="protein sequence ID" value="MFC6905441.1"/>
    <property type="molecule type" value="Genomic_DNA"/>
</dbReference>
<organism evidence="2 3">
    <name type="scientific">Halalkalicoccus tibetensis</name>
    <dbReference type="NCBI Taxonomy" id="175632"/>
    <lineage>
        <taxon>Archaea</taxon>
        <taxon>Methanobacteriati</taxon>
        <taxon>Methanobacteriota</taxon>
        <taxon>Stenosarchaea group</taxon>
        <taxon>Halobacteria</taxon>
        <taxon>Halobacteriales</taxon>
        <taxon>Halococcaceae</taxon>
        <taxon>Halalkalicoccus</taxon>
    </lineage>
</organism>
<dbReference type="RefSeq" id="WP_340603966.1">
    <property type="nucleotide sequence ID" value="NZ_JBBMXV010000003.1"/>
</dbReference>
<sequence length="60" mass="6725">MSSRAKLDVETLLTVILGLVVVLLVLELVDAVAGFFPVFSRSLIALLITVLILLWYVRRR</sequence>
<gene>
    <name evidence="2" type="ORF">ACFQGH_09570</name>
</gene>
<accession>A0ABD5V3P0</accession>
<evidence type="ECO:0000313" key="2">
    <source>
        <dbReference type="EMBL" id="MFC6905441.1"/>
    </source>
</evidence>
<keyword evidence="3" id="KW-1185">Reference proteome</keyword>
<evidence type="ECO:0000256" key="1">
    <source>
        <dbReference type="SAM" id="Phobius"/>
    </source>
</evidence>
<keyword evidence="1" id="KW-1133">Transmembrane helix</keyword>
<dbReference type="Pfam" id="PF24431">
    <property type="entry name" value="DUF7554"/>
    <property type="match status" value="1"/>
</dbReference>
<name>A0ABD5V3P0_9EURY</name>
<reference evidence="2 3" key="1">
    <citation type="journal article" date="2019" name="Int. J. Syst. Evol. Microbiol.">
        <title>The Global Catalogue of Microorganisms (GCM) 10K type strain sequencing project: providing services to taxonomists for standard genome sequencing and annotation.</title>
        <authorList>
            <consortium name="The Broad Institute Genomics Platform"/>
            <consortium name="The Broad Institute Genome Sequencing Center for Infectious Disease"/>
            <person name="Wu L."/>
            <person name="Ma J."/>
        </authorList>
    </citation>
    <scope>NUCLEOTIDE SEQUENCE [LARGE SCALE GENOMIC DNA]</scope>
    <source>
        <strain evidence="2 3">CGMCC 1.3240</strain>
    </source>
</reference>
<evidence type="ECO:0000313" key="3">
    <source>
        <dbReference type="Proteomes" id="UP001596312"/>
    </source>
</evidence>
<dbReference type="InterPro" id="IPR055976">
    <property type="entry name" value="DUF7554"/>
</dbReference>
<keyword evidence="1" id="KW-0812">Transmembrane</keyword>
<dbReference type="AlphaFoldDB" id="A0ABD5V3P0"/>
<feature type="transmembrane region" description="Helical" evidence="1">
    <location>
        <begin position="12"/>
        <end position="32"/>
    </location>
</feature>
<dbReference type="Proteomes" id="UP001596312">
    <property type="component" value="Unassembled WGS sequence"/>
</dbReference>
<keyword evidence="1" id="KW-0472">Membrane</keyword>
<comment type="caution">
    <text evidence="2">The sequence shown here is derived from an EMBL/GenBank/DDBJ whole genome shotgun (WGS) entry which is preliminary data.</text>
</comment>
<feature type="transmembrane region" description="Helical" evidence="1">
    <location>
        <begin position="38"/>
        <end position="57"/>
    </location>
</feature>
<protein>
    <submittedName>
        <fullName evidence="2">Uncharacterized protein</fullName>
    </submittedName>
</protein>